<dbReference type="VEuPathDB" id="ToxoDB:LOC34623914"/>
<sequence>MSDSKYTRSPNLPSQTQGLGRDLSSRAANQQGIETAASVPVKRVTTTIFAAPRLSPTYIDVPIPIYVPRYVEVPVPVAKLDPQIMRQESRGVECAWSVSSNKKELLLKEKEDSEASRLRRLPSLSFSGCFGCEDDTGTVYEDAALPLHHSALPLIQELTAVYLPTGKRGVGNPTAFSGIQKKRGSSCGPCEHYDVRISLVEVYLEKVFDLLRTTENEDDHRMPQLRTHCKSSRHFTPLPSFDGSNPADYSASGNLSCLICKSTLAGAYSHVVVFARLVASSTLWCTGRLKRIEVGSSSLTLVDLAGSERMTRCPARRLRQPEGAADLHAKKLRCAESTGINKSLFFLSLCFESLVKQEERRRAGGTAQAPGAGSRVTDIPIPYRYSNLTRILARSLQSDARIVLLVTLNPSYSATQLSLHAIEFAQRASCLRERQPRKGEANRKQFLLKQHELLRQLKRTTESFTVTQWPSADSGSPVELQKAAQQLQQEIYHQLERLSAILSRRTGMRPSWGGGNGLSDGFYSQRSSGMRAGEGSNALREQQTGKEAATAPLLQRVLSTYQEPSGGGQASQFPGDASTTQASSCCCALPAPNRRRLPSCSRGSVCWPLPRRVLGNRAKGQPGLACNEEGPSISTQQQHTLSQCDTMPSMCSKEGTNDGTARAGSTESRVAPAAQQQACTIPVADLSWGSGVSQAFQENPSYPPTPGCAPPSVCLSSQLPNKTSGESLWERLLTFKEAQGHSRRLTTWRSKRLCSSRQHTDCLCSSSSIDTTCSMIQAATRSLVHSLRIRHVERGGRSNKCSRLHGSRVGSLADPPDSQKSSLRGS</sequence>
<dbReference type="GO" id="GO:0005874">
    <property type="term" value="C:microtubule"/>
    <property type="evidence" value="ECO:0007669"/>
    <property type="project" value="UniProtKB-KW"/>
</dbReference>
<feature type="domain" description="Kinesin motor" evidence="6">
    <location>
        <begin position="1"/>
        <end position="431"/>
    </location>
</feature>
<proteinExistence type="inferred from homology"/>
<evidence type="ECO:0000313" key="8">
    <source>
        <dbReference type="Proteomes" id="UP000095192"/>
    </source>
</evidence>
<dbReference type="Gene3D" id="3.40.850.10">
    <property type="entry name" value="Kinesin motor domain"/>
    <property type="match status" value="1"/>
</dbReference>
<evidence type="ECO:0000256" key="3">
    <source>
        <dbReference type="PROSITE-ProRule" id="PRU00283"/>
    </source>
</evidence>
<dbReference type="GO" id="GO:0005524">
    <property type="term" value="F:ATP binding"/>
    <property type="evidence" value="ECO:0007669"/>
    <property type="project" value="UniProtKB-KW"/>
</dbReference>
<keyword evidence="1 4" id="KW-0547">Nucleotide-binding</keyword>
<feature type="region of interest" description="Disordered" evidence="5">
    <location>
        <begin position="527"/>
        <end position="552"/>
    </location>
</feature>
<feature type="region of interest" description="Disordered" evidence="5">
    <location>
        <begin position="797"/>
        <end position="826"/>
    </location>
</feature>
<evidence type="ECO:0000313" key="7">
    <source>
        <dbReference type="EMBL" id="OEH73831.1"/>
    </source>
</evidence>
<dbReference type="GO" id="GO:0016887">
    <property type="term" value="F:ATP hydrolysis activity"/>
    <property type="evidence" value="ECO:0007669"/>
    <property type="project" value="TreeGrafter"/>
</dbReference>
<dbReference type="InterPro" id="IPR019821">
    <property type="entry name" value="Kinesin_motor_CS"/>
</dbReference>
<feature type="region of interest" description="Disordered" evidence="5">
    <location>
        <begin position="1"/>
        <end position="29"/>
    </location>
</feature>
<dbReference type="Proteomes" id="UP000095192">
    <property type="component" value="Unassembled WGS sequence"/>
</dbReference>
<protein>
    <recommendedName>
        <fullName evidence="4">Kinesin-like protein</fullName>
    </recommendedName>
</protein>
<dbReference type="GO" id="GO:0008017">
    <property type="term" value="F:microtubule binding"/>
    <property type="evidence" value="ECO:0007669"/>
    <property type="project" value="InterPro"/>
</dbReference>
<dbReference type="GO" id="GO:0005871">
    <property type="term" value="C:kinesin complex"/>
    <property type="evidence" value="ECO:0007669"/>
    <property type="project" value="TreeGrafter"/>
</dbReference>
<evidence type="ECO:0000256" key="2">
    <source>
        <dbReference type="ARBA" id="ARBA00022840"/>
    </source>
</evidence>
<accession>A0A1D3CRK9</accession>
<dbReference type="InterPro" id="IPR036961">
    <property type="entry name" value="Kinesin_motor_dom_sf"/>
</dbReference>
<evidence type="ECO:0000256" key="4">
    <source>
        <dbReference type="RuleBase" id="RU000394"/>
    </source>
</evidence>
<evidence type="ECO:0000256" key="1">
    <source>
        <dbReference type="ARBA" id="ARBA00022741"/>
    </source>
</evidence>
<dbReference type="PRINTS" id="PR00380">
    <property type="entry name" value="KINESINHEAVY"/>
</dbReference>
<dbReference type="PROSITE" id="PS00411">
    <property type="entry name" value="KINESIN_MOTOR_1"/>
    <property type="match status" value="1"/>
</dbReference>
<dbReference type="EMBL" id="JROU02002231">
    <property type="protein sequence ID" value="OEH73831.1"/>
    <property type="molecule type" value="Genomic_DNA"/>
</dbReference>
<comment type="caution">
    <text evidence="7">The sequence shown here is derived from an EMBL/GenBank/DDBJ whole genome shotgun (WGS) entry which is preliminary data.</text>
</comment>
<gene>
    <name evidence="7" type="ORF">cyc_08101</name>
</gene>
<dbReference type="GO" id="GO:0003777">
    <property type="term" value="F:microtubule motor activity"/>
    <property type="evidence" value="ECO:0007669"/>
    <property type="project" value="InterPro"/>
</dbReference>
<feature type="compositionally biased region" description="Polar residues" evidence="5">
    <location>
        <begin position="1"/>
        <end position="18"/>
    </location>
</feature>
<dbReference type="VEuPathDB" id="ToxoDB:cyc_08101"/>
<evidence type="ECO:0000259" key="6">
    <source>
        <dbReference type="PROSITE" id="PS50067"/>
    </source>
</evidence>
<organism evidence="7 8">
    <name type="scientific">Cyclospora cayetanensis</name>
    <dbReference type="NCBI Taxonomy" id="88456"/>
    <lineage>
        <taxon>Eukaryota</taxon>
        <taxon>Sar</taxon>
        <taxon>Alveolata</taxon>
        <taxon>Apicomplexa</taxon>
        <taxon>Conoidasida</taxon>
        <taxon>Coccidia</taxon>
        <taxon>Eucoccidiorida</taxon>
        <taxon>Eimeriorina</taxon>
        <taxon>Eimeriidae</taxon>
        <taxon>Cyclospora</taxon>
    </lineage>
</organism>
<reference evidence="7 8" key="1">
    <citation type="journal article" date="2016" name="BMC Genomics">
        <title>Comparative genomics reveals Cyclospora cayetanensis possesses coccidia-like metabolism and invasion components but unique surface antigens.</title>
        <authorList>
            <person name="Liu S."/>
            <person name="Wang L."/>
            <person name="Zheng H."/>
            <person name="Xu Z."/>
            <person name="Roellig D.M."/>
            <person name="Li N."/>
            <person name="Frace M.A."/>
            <person name="Tang K."/>
            <person name="Arrowood M.J."/>
            <person name="Moss D.M."/>
            <person name="Zhang L."/>
            <person name="Feng Y."/>
            <person name="Xiao L."/>
        </authorList>
    </citation>
    <scope>NUCLEOTIDE SEQUENCE [LARGE SCALE GENOMIC DNA]</scope>
    <source>
        <strain evidence="7 8">CHN_HEN01</strain>
    </source>
</reference>
<dbReference type="InterPro" id="IPR001752">
    <property type="entry name" value="Kinesin_motor_dom"/>
</dbReference>
<dbReference type="AlphaFoldDB" id="A0A1D3CRK9"/>
<dbReference type="InterPro" id="IPR027417">
    <property type="entry name" value="P-loop_NTPase"/>
</dbReference>
<name>A0A1D3CRK9_9EIME</name>
<keyword evidence="2 4" id="KW-0067">ATP-binding</keyword>
<dbReference type="SUPFAM" id="SSF52540">
    <property type="entry name" value="P-loop containing nucleoside triphosphate hydrolases"/>
    <property type="match status" value="1"/>
</dbReference>
<dbReference type="SMART" id="SM00129">
    <property type="entry name" value="KISc"/>
    <property type="match status" value="1"/>
</dbReference>
<keyword evidence="4" id="KW-0505">Motor protein</keyword>
<dbReference type="PROSITE" id="PS50067">
    <property type="entry name" value="KINESIN_MOTOR_2"/>
    <property type="match status" value="1"/>
</dbReference>
<evidence type="ECO:0000256" key="5">
    <source>
        <dbReference type="SAM" id="MobiDB-lite"/>
    </source>
</evidence>
<keyword evidence="8" id="KW-1185">Reference proteome</keyword>
<keyword evidence="4" id="KW-0493">Microtubule</keyword>
<dbReference type="PANTHER" id="PTHR24115">
    <property type="entry name" value="KINESIN-RELATED"/>
    <property type="match status" value="1"/>
</dbReference>
<dbReference type="InParanoid" id="A0A1D3CRK9"/>
<comment type="similarity">
    <text evidence="3 4">Belongs to the TRAFAC class myosin-kinesin ATPase superfamily. Kinesin family.</text>
</comment>
<dbReference type="Pfam" id="PF00225">
    <property type="entry name" value="Kinesin"/>
    <property type="match status" value="1"/>
</dbReference>
<dbReference type="InterPro" id="IPR027640">
    <property type="entry name" value="Kinesin-like_fam"/>
</dbReference>
<comment type="caution">
    <text evidence="3">Lacks conserved residue(s) required for the propagation of feature annotation.</text>
</comment>
<dbReference type="GO" id="GO:0007018">
    <property type="term" value="P:microtubule-based movement"/>
    <property type="evidence" value="ECO:0007669"/>
    <property type="project" value="InterPro"/>
</dbReference>